<proteinExistence type="predicted"/>
<evidence type="ECO:0000313" key="3">
    <source>
        <dbReference type="EMBL" id="CAI4215838.1"/>
    </source>
</evidence>
<evidence type="ECO:0000256" key="2">
    <source>
        <dbReference type="SAM" id="SignalP"/>
    </source>
</evidence>
<keyword evidence="4" id="KW-1185">Reference proteome</keyword>
<feature type="compositionally biased region" description="Acidic residues" evidence="1">
    <location>
        <begin position="116"/>
        <end position="125"/>
    </location>
</feature>
<dbReference type="Proteomes" id="UP000838763">
    <property type="component" value="Unassembled WGS sequence"/>
</dbReference>
<dbReference type="AlphaFoldDB" id="A0A9P1H4H1"/>
<feature type="compositionally biased region" description="Low complexity" evidence="1">
    <location>
        <begin position="126"/>
        <end position="141"/>
    </location>
</feature>
<feature type="region of interest" description="Disordered" evidence="1">
    <location>
        <begin position="114"/>
        <end position="145"/>
    </location>
</feature>
<comment type="caution">
    <text evidence="3">The sequence shown here is derived from an EMBL/GenBank/DDBJ whole genome shotgun (WGS) entry which is preliminary data.</text>
</comment>
<evidence type="ECO:0000313" key="4">
    <source>
        <dbReference type="Proteomes" id="UP000838763"/>
    </source>
</evidence>
<feature type="signal peptide" evidence="2">
    <location>
        <begin position="1"/>
        <end position="20"/>
    </location>
</feature>
<evidence type="ECO:0000256" key="1">
    <source>
        <dbReference type="SAM" id="MobiDB-lite"/>
    </source>
</evidence>
<sequence>MQNRQRSAAALFLLPALAAAAQFSNSTIQGCLDLDCPRTSPGKDEVKSDSQAWCAMSVGVADAAFAEDVISVPGSQRKLSLGLTRTQGVGVLDSLHLSYNYEFWLVQPEGFNLTTGEEDGGDSENDSGSSGNNNNNSTDGNPDVCGNGAANSTDCVGTVLTETCMKDIDDFLQDVDVGSDTAANSTRCEAIAQQLEVKLHRSSCGIQVHTPLITVTGVSLLGKDAPQESDQSATRADDDNFCFANQARAGTFISLDTLTVVTPIDTSDEETPKIPPREVGGYLPLITLPLDDEGRASAEASFICMKTLDQIYWTESAGVRSVVQTMRVVAVAAVVSAGLIFM</sequence>
<gene>
    <name evidence="3" type="ORF">PPNO1_LOCUS5514</name>
</gene>
<reference evidence="3" key="1">
    <citation type="submission" date="2022-11" db="EMBL/GenBank/DDBJ databases">
        <authorList>
            <person name="Scott C."/>
            <person name="Bruce N."/>
        </authorList>
    </citation>
    <scope>NUCLEOTIDE SEQUENCE</scope>
</reference>
<organism evidence="3 4">
    <name type="scientific">Parascedosporium putredinis</name>
    <dbReference type="NCBI Taxonomy" id="1442378"/>
    <lineage>
        <taxon>Eukaryota</taxon>
        <taxon>Fungi</taxon>
        <taxon>Dikarya</taxon>
        <taxon>Ascomycota</taxon>
        <taxon>Pezizomycotina</taxon>
        <taxon>Sordariomycetes</taxon>
        <taxon>Hypocreomycetidae</taxon>
        <taxon>Microascales</taxon>
        <taxon>Microascaceae</taxon>
        <taxon>Parascedosporium</taxon>
    </lineage>
</organism>
<dbReference type="PROSITE" id="PS51257">
    <property type="entry name" value="PROKAR_LIPOPROTEIN"/>
    <property type="match status" value="1"/>
</dbReference>
<accession>A0A9P1H4H1</accession>
<dbReference type="OrthoDB" id="4835656at2759"/>
<dbReference type="EMBL" id="CALLCH030000013">
    <property type="protein sequence ID" value="CAI4215838.1"/>
    <property type="molecule type" value="Genomic_DNA"/>
</dbReference>
<feature type="chain" id="PRO_5040250638" evidence="2">
    <location>
        <begin position="21"/>
        <end position="342"/>
    </location>
</feature>
<name>A0A9P1H4H1_9PEZI</name>
<keyword evidence="2" id="KW-0732">Signal</keyword>
<protein>
    <submittedName>
        <fullName evidence="3">Uncharacterized protein</fullName>
    </submittedName>
</protein>